<gene>
    <name evidence="2" type="ORF">ANCCAN_24924</name>
</gene>
<protein>
    <submittedName>
        <fullName evidence="2">Uncharacterized protein</fullName>
    </submittedName>
</protein>
<accession>A0A368FE73</accession>
<keyword evidence="3" id="KW-1185">Reference proteome</keyword>
<dbReference type="OrthoDB" id="5841147at2759"/>
<proteinExistence type="predicted"/>
<dbReference type="Proteomes" id="UP000252519">
    <property type="component" value="Unassembled WGS sequence"/>
</dbReference>
<keyword evidence="1" id="KW-0472">Membrane</keyword>
<reference evidence="2 3" key="1">
    <citation type="submission" date="2014-10" db="EMBL/GenBank/DDBJ databases">
        <title>Draft genome of the hookworm Ancylostoma caninum.</title>
        <authorList>
            <person name="Mitreva M."/>
        </authorList>
    </citation>
    <scope>NUCLEOTIDE SEQUENCE [LARGE SCALE GENOMIC DNA]</scope>
    <source>
        <strain evidence="2 3">Baltimore</strain>
    </source>
</reference>
<evidence type="ECO:0000313" key="2">
    <source>
        <dbReference type="EMBL" id="RCN29319.1"/>
    </source>
</evidence>
<feature type="non-terminal residue" evidence="2">
    <location>
        <position position="45"/>
    </location>
</feature>
<feature type="transmembrane region" description="Helical" evidence="1">
    <location>
        <begin position="16"/>
        <end position="38"/>
    </location>
</feature>
<comment type="caution">
    <text evidence="2">The sequence shown here is derived from an EMBL/GenBank/DDBJ whole genome shotgun (WGS) entry which is preliminary data.</text>
</comment>
<dbReference type="EMBL" id="JOJR01002015">
    <property type="protein sequence ID" value="RCN29319.1"/>
    <property type="molecule type" value="Genomic_DNA"/>
</dbReference>
<evidence type="ECO:0000256" key="1">
    <source>
        <dbReference type="SAM" id="Phobius"/>
    </source>
</evidence>
<organism evidence="2 3">
    <name type="scientific">Ancylostoma caninum</name>
    <name type="common">Dog hookworm</name>
    <dbReference type="NCBI Taxonomy" id="29170"/>
    <lineage>
        <taxon>Eukaryota</taxon>
        <taxon>Metazoa</taxon>
        <taxon>Ecdysozoa</taxon>
        <taxon>Nematoda</taxon>
        <taxon>Chromadorea</taxon>
        <taxon>Rhabditida</taxon>
        <taxon>Rhabditina</taxon>
        <taxon>Rhabditomorpha</taxon>
        <taxon>Strongyloidea</taxon>
        <taxon>Ancylostomatidae</taxon>
        <taxon>Ancylostomatinae</taxon>
        <taxon>Ancylostoma</taxon>
    </lineage>
</organism>
<keyword evidence="1" id="KW-1133">Transmembrane helix</keyword>
<dbReference type="AlphaFoldDB" id="A0A368FE73"/>
<name>A0A368FE73_ANCCA</name>
<evidence type="ECO:0000313" key="3">
    <source>
        <dbReference type="Proteomes" id="UP000252519"/>
    </source>
</evidence>
<sequence length="45" mass="5090">MKDLYADDPPFIDVALTLRSCGCGYMIVLAMYLNTLLVEINIHSR</sequence>
<keyword evidence="1" id="KW-0812">Transmembrane</keyword>